<organism evidence="3 4">
    <name type="scientific">Senna tora</name>
    <dbReference type="NCBI Taxonomy" id="362788"/>
    <lineage>
        <taxon>Eukaryota</taxon>
        <taxon>Viridiplantae</taxon>
        <taxon>Streptophyta</taxon>
        <taxon>Embryophyta</taxon>
        <taxon>Tracheophyta</taxon>
        <taxon>Spermatophyta</taxon>
        <taxon>Magnoliopsida</taxon>
        <taxon>eudicotyledons</taxon>
        <taxon>Gunneridae</taxon>
        <taxon>Pentapetalae</taxon>
        <taxon>rosids</taxon>
        <taxon>fabids</taxon>
        <taxon>Fabales</taxon>
        <taxon>Fabaceae</taxon>
        <taxon>Caesalpinioideae</taxon>
        <taxon>Cassia clade</taxon>
        <taxon>Senna</taxon>
    </lineage>
</organism>
<protein>
    <submittedName>
        <fullName evidence="3">Uncharacterized protein</fullName>
    </submittedName>
</protein>
<sequence length="98" mass="10678">MQSDRPSANDSDSTNAGGGKDEDEALAVGLKSFFIRMMMVSILFYSIPYSRIKVCGINFDVGYPTLDTYSSSSSVSEGNRAYVFEFLYAISLDGFAIA</sequence>
<feature type="transmembrane region" description="Helical" evidence="2">
    <location>
        <begin position="25"/>
        <end position="45"/>
    </location>
</feature>
<name>A0A834XG44_9FABA</name>
<keyword evidence="4" id="KW-1185">Reference proteome</keyword>
<feature type="region of interest" description="Disordered" evidence="1">
    <location>
        <begin position="1"/>
        <end position="22"/>
    </location>
</feature>
<evidence type="ECO:0000256" key="2">
    <source>
        <dbReference type="SAM" id="Phobius"/>
    </source>
</evidence>
<evidence type="ECO:0000256" key="1">
    <source>
        <dbReference type="SAM" id="MobiDB-lite"/>
    </source>
</evidence>
<evidence type="ECO:0000313" key="3">
    <source>
        <dbReference type="EMBL" id="KAF7843918.1"/>
    </source>
</evidence>
<dbReference type="EMBL" id="JAAIUW010000001">
    <property type="protein sequence ID" value="KAF7843918.1"/>
    <property type="molecule type" value="Genomic_DNA"/>
</dbReference>
<reference evidence="3" key="1">
    <citation type="submission" date="2020-09" db="EMBL/GenBank/DDBJ databases">
        <title>Genome-Enabled Discovery of Anthraquinone Biosynthesis in Senna tora.</title>
        <authorList>
            <person name="Kang S.-H."/>
            <person name="Pandey R.P."/>
            <person name="Lee C.-M."/>
            <person name="Sim J.-S."/>
            <person name="Jeong J.-T."/>
            <person name="Choi B.-S."/>
            <person name="Jung M."/>
            <person name="Ginzburg D."/>
            <person name="Zhao K."/>
            <person name="Won S.Y."/>
            <person name="Oh T.-J."/>
            <person name="Yu Y."/>
            <person name="Kim N.-H."/>
            <person name="Lee O.R."/>
            <person name="Lee T.-H."/>
            <person name="Bashyal P."/>
            <person name="Kim T.-S."/>
            <person name="Lee W.-H."/>
            <person name="Kawkins C."/>
            <person name="Kim C.-K."/>
            <person name="Kim J.S."/>
            <person name="Ahn B.O."/>
            <person name="Rhee S.Y."/>
            <person name="Sohng J.K."/>
        </authorList>
    </citation>
    <scope>NUCLEOTIDE SEQUENCE</scope>
    <source>
        <tissue evidence="3">Leaf</tissue>
    </source>
</reference>
<proteinExistence type="predicted"/>
<feature type="compositionally biased region" description="Polar residues" evidence="1">
    <location>
        <begin position="1"/>
        <end position="15"/>
    </location>
</feature>
<keyword evidence="2" id="KW-0472">Membrane</keyword>
<dbReference type="AlphaFoldDB" id="A0A834XG44"/>
<accession>A0A834XG44</accession>
<comment type="caution">
    <text evidence="3">The sequence shown here is derived from an EMBL/GenBank/DDBJ whole genome shotgun (WGS) entry which is preliminary data.</text>
</comment>
<gene>
    <name evidence="3" type="ORF">G2W53_000823</name>
</gene>
<evidence type="ECO:0000313" key="4">
    <source>
        <dbReference type="Proteomes" id="UP000634136"/>
    </source>
</evidence>
<keyword evidence="2" id="KW-0812">Transmembrane</keyword>
<dbReference type="Proteomes" id="UP000634136">
    <property type="component" value="Unassembled WGS sequence"/>
</dbReference>
<keyword evidence="2" id="KW-1133">Transmembrane helix</keyword>